<dbReference type="CDD" id="cd20404">
    <property type="entry name" value="Tudor_Agenet_AtEML-like"/>
    <property type="match status" value="1"/>
</dbReference>
<dbReference type="Proteomes" id="UP001190700">
    <property type="component" value="Unassembled WGS sequence"/>
</dbReference>
<feature type="compositionally biased region" description="Basic and acidic residues" evidence="2">
    <location>
        <begin position="97"/>
        <end position="114"/>
    </location>
</feature>
<name>A0AAE0GE64_9CHLO</name>
<accession>A0AAE0GE64</accession>
<feature type="region of interest" description="Disordered" evidence="2">
    <location>
        <begin position="90"/>
        <end position="121"/>
    </location>
</feature>
<evidence type="ECO:0000313" key="5">
    <source>
        <dbReference type="Proteomes" id="UP001190700"/>
    </source>
</evidence>
<sequence length="762" mass="85096">MNSVQGVYSMLCNRWTMLELRAQLEADPSSSQRGGAEALRAKLQFVEDRVYSASDRLVADEVLQQWLDDFDKSQGRAMLSTTSKLAANAETGNARWKPRDKSFKHKDDKHEDTLGKGGKAMGETAEGSLARIGRQCGSDAVDHGRLQVKVGGGASTGVRSRSFTSGRDSTTTTVAEGGEGPTTGKRSVVESEEEISRFSRFSGLCQLVYLAVPAARLCLRELYFVLAEKRMGIEGEDFTGGEVRPRVVVETTGDEQVERTQDLEASDESEAAHGLFNDSLGSVLVQGIGGAGDGGLPVSYFAARLKSSSVTSTTPKVTVGTRLEVFWVDDDKFYPGSVKSFHEDGTAHVVYDDGDEETLNLSEEKFNILHSAGVYEQNGETAEVLNENMERGGDDKENKRGGDAQNFFTRSLCGRWRGELGQSDFTDLAIQMQRRSLLESTPSNYGPKAECFVQFCQHQQRQWLPASEAIVLLYLASLLEAGNIKSSSLQPYLSAINNYHDDLGLTGPAKGRAVTRAVKGMAKIQAEAAVMEETIETQRTWLPAKHVRRPWSERKVGEFDKFAQVEAWACADLVHETAKLRSQLTLLKGIHPFGKLPMKALEANAFPAMVYALPELAEEECELDELPAGKEATQEHWRAFVHMLQARVSEFQMFVKSKTKKCKVMDEWERGFFRIMCEAPLEAREDLVDFLAWAKTIAADFTFYYFSEFYEHLIWQVQRSTVGISLEGYDRVWRIYQQQHRLQPGAKRKKSDYKWQREGPQA</sequence>
<dbReference type="Gene3D" id="1.10.150.130">
    <property type="match status" value="1"/>
</dbReference>
<dbReference type="Gene3D" id="2.30.30.140">
    <property type="match status" value="1"/>
</dbReference>
<dbReference type="GO" id="GO:0003677">
    <property type="term" value="F:DNA binding"/>
    <property type="evidence" value="ECO:0007669"/>
    <property type="project" value="UniProtKB-KW"/>
</dbReference>
<dbReference type="EMBL" id="LGRX02006575">
    <property type="protein sequence ID" value="KAK3276403.1"/>
    <property type="molecule type" value="Genomic_DNA"/>
</dbReference>
<reference evidence="4 5" key="1">
    <citation type="journal article" date="2015" name="Genome Biol. Evol.">
        <title>Comparative Genomics of a Bacterivorous Green Alga Reveals Evolutionary Causalities and Consequences of Phago-Mixotrophic Mode of Nutrition.</title>
        <authorList>
            <person name="Burns J.A."/>
            <person name="Paasch A."/>
            <person name="Narechania A."/>
            <person name="Kim E."/>
        </authorList>
    </citation>
    <scope>NUCLEOTIDE SEQUENCE [LARGE SCALE GENOMIC DNA]</scope>
    <source>
        <strain evidence="4 5">PLY_AMNH</strain>
    </source>
</reference>
<comment type="caution">
    <text evidence="4">The sequence shown here is derived from an EMBL/GenBank/DDBJ whole genome shotgun (WGS) entry which is preliminary data.</text>
</comment>
<dbReference type="PROSITE" id="PS51900">
    <property type="entry name" value="CB"/>
    <property type="match status" value="1"/>
</dbReference>
<evidence type="ECO:0000259" key="3">
    <source>
        <dbReference type="PROSITE" id="PS51900"/>
    </source>
</evidence>
<dbReference type="InterPro" id="IPR010998">
    <property type="entry name" value="Integrase_recombinase_N"/>
</dbReference>
<keyword evidence="1" id="KW-0238">DNA-binding</keyword>
<dbReference type="SMART" id="SM00333">
    <property type="entry name" value="TUDOR"/>
    <property type="match status" value="1"/>
</dbReference>
<protein>
    <recommendedName>
        <fullName evidence="3">Core-binding (CB) domain-containing protein</fullName>
    </recommendedName>
</protein>
<keyword evidence="5" id="KW-1185">Reference proteome</keyword>
<feature type="region of interest" description="Disordered" evidence="2">
    <location>
        <begin position="151"/>
        <end position="188"/>
    </location>
</feature>
<feature type="domain" description="Core-binding (CB)" evidence="3">
    <location>
        <begin position="423"/>
        <end position="504"/>
    </location>
</feature>
<proteinExistence type="predicted"/>
<dbReference type="AlphaFoldDB" id="A0AAE0GE64"/>
<gene>
    <name evidence="4" type="ORF">CYMTET_15514</name>
</gene>
<dbReference type="InterPro" id="IPR044068">
    <property type="entry name" value="CB"/>
</dbReference>
<evidence type="ECO:0000256" key="1">
    <source>
        <dbReference type="ARBA" id="ARBA00023125"/>
    </source>
</evidence>
<dbReference type="InterPro" id="IPR002999">
    <property type="entry name" value="Tudor"/>
</dbReference>
<dbReference type="SUPFAM" id="SSF63748">
    <property type="entry name" value="Tudor/PWWP/MBT"/>
    <property type="match status" value="1"/>
</dbReference>
<evidence type="ECO:0000256" key="2">
    <source>
        <dbReference type="SAM" id="MobiDB-lite"/>
    </source>
</evidence>
<evidence type="ECO:0000313" key="4">
    <source>
        <dbReference type="EMBL" id="KAK3276403.1"/>
    </source>
</evidence>
<dbReference type="SUPFAM" id="SSF47823">
    <property type="entry name" value="lambda integrase-like, N-terminal domain"/>
    <property type="match status" value="1"/>
</dbReference>
<organism evidence="4 5">
    <name type="scientific">Cymbomonas tetramitiformis</name>
    <dbReference type="NCBI Taxonomy" id="36881"/>
    <lineage>
        <taxon>Eukaryota</taxon>
        <taxon>Viridiplantae</taxon>
        <taxon>Chlorophyta</taxon>
        <taxon>Pyramimonadophyceae</taxon>
        <taxon>Pyramimonadales</taxon>
        <taxon>Pyramimonadaceae</taxon>
        <taxon>Cymbomonas</taxon>
    </lineage>
</organism>
<feature type="compositionally biased region" description="Polar residues" evidence="2">
    <location>
        <begin position="157"/>
        <end position="174"/>
    </location>
</feature>